<dbReference type="Proteomes" id="UP000502260">
    <property type="component" value="Chromosome"/>
</dbReference>
<sequence>MPNKFESNGIFYAAELPLSWTPLGRLQPLQNEQWQHAGAALLRALAVLETPVAEVERDTASASGKAMERLEAKLDLALSLMTQLARQQAELPPLHHVFLRAKSLEWFAESVPAVQQMVLVSLHISPKLPQALMLPATVTGVELEANGISRVKANFADLSEDMEEWLERTLFRFHRRSIQQSHSRQHDS</sequence>
<proteinExistence type="predicted"/>
<gene>
    <name evidence="2" type="ORF">SKTS_21560</name>
</gene>
<evidence type="ECO:0000313" key="2">
    <source>
        <dbReference type="EMBL" id="BCB27270.1"/>
    </source>
</evidence>
<dbReference type="RefSeq" id="WP_173064584.1">
    <property type="nucleotide sequence ID" value="NZ_AP022853.1"/>
</dbReference>
<dbReference type="Pfam" id="PF16823">
    <property type="entry name" value="tPilZ"/>
    <property type="match status" value="1"/>
</dbReference>
<reference evidence="3" key="1">
    <citation type="submission" date="2020-03" db="EMBL/GenBank/DDBJ databases">
        <title>Complete genome sequence of sulfur-oxidizing bacterium skT11.</title>
        <authorList>
            <person name="Kanda M."/>
            <person name="Kojima H."/>
            <person name="Fukui M."/>
        </authorList>
    </citation>
    <scope>NUCLEOTIDE SEQUENCE [LARGE SCALE GENOMIC DNA]</scope>
    <source>
        <strain evidence="3">skT11</strain>
    </source>
</reference>
<name>A0A6F8VD56_9PROT</name>
<evidence type="ECO:0000313" key="3">
    <source>
        <dbReference type="Proteomes" id="UP000502260"/>
    </source>
</evidence>
<protein>
    <recommendedName>
        <fullName evidence="1">Cyclic di-GMP receptor atypical PilZ domain-containing protein</fullName>
    </recommendedName>
</protein>
<dbReference type="EMBL" id="AP022853">
    <property type="protein sequence ID" value="BCB27270.1"/>
    <property type="molecule type" value="Genomic_DNA"/>
</dbReference>
<dbReference type="AlphaFoldDB" id="A0A6F8VD56"/>
<organism evidence="2 3">
    <name type="scientific">Sulfurimicrobium lacus</name>
    <dbReference type="NCBI Taxonomy" id="2715678"/>
    <lineage>
        <taxon>Bacteria</taxon>
        <taxon>Pseudomonadati</taxon>
        <taxon>Pseudomonadota</taxon>
        <taxon>Betaproteobacteria</taxon>
        <taxon>Nitrosomonadales</taxon>
        <taxon>Sulfuricellaceae</taxon>
        <taxon>Sulfurimicrobium</taxon>
    </lineage>
</organism>
<dbReference type="KEGG" id="slac:SKTS_21560"/>
<keyword evidence="3" id="KW-1185">Reference proteome</keyword>
<feature type="domain" description="Cyclic di-GMP receptor atypical PilZ" evidence="1">
    <location>
        <begin position="42"/>
        <end position="181"/>
    </location>
</feature>
<dbReference type="InterPro" id="IPR031800">
    <property type="entry name" value="PilZ_atypical"/>
</dbReference>
<accession>A0A6F8VD56</accession>
<evidence type="ECO:0000259" key="1">
    <source>
        <dbReference type="Pfam" id="PF16823"/>
    </source>
</evidence>